<gene>
    <name evidence="1" type="ORF">SPIRO4BDMA_50472</name>
</gene>
<sequence>MMVPDSNPSPDDLIQKLEEAIHEPVISFSIFSDTKMPSNWHIYNAEPLETYMADPQRYTIVLYIPKKYEGYLCSTSIAVFDRTKDKYIAFACCYDEG</sequence>
<dbReference type="EMBL" id="FWDO01000005">
    <property type="protein sequence ID" value="SLM18957.1"/>
    <property type="molecule type" value="Genomic_DNA"/>
</dbReference>
<dbReference type="AlphaFoldDB" id="A0A3P3XRR8"/>
<evidence type="ECO:0000313" key="1">
    <source>
        <dbReference type="EMBL" id="SLM18957.1"/>
    </source>
</evidence>
<name>A0A3P3XRR8_9SPIR</name>
<proteinExistence type="predicted"/>
<accession>A0A3P3XRR8</accession>
<reference evidence="1" key="1">
    <citation type="submission" date="2017-02" db="EMBL/GenBank/DDBJ databases">
        <authorList>
            <person name="Regsiter A."/>
            <person name="William W."/>
        </authorList>
    </citation>
    <scope>NUCLEOTIDE SEQUENCE</scope>
    <source>
        <strain evidence="1">BdmA 4</strain>
    </source>
</reference>
<organism evidence="1">
    <name type="scientific">uncultured spirochete</name>
    <dbReference type="NCBI Taxonomy" id="156406"/>
    <lineage>
        <taxon>Bacteria</taxon>
        <taxon>Pseudomonadati</taxon>
        <taxon>Spirochaetota</taxon>
        <taxon>Spirochaetia</taxon>
        <taxon>Spirochaetales</taxon>
        <taxon>environmental samples</taxon>
    </lineage>
</organism>
<protein>
    <submittedName>
        <fullName evidence="1">Uncharacterized protein</fullName>
    </submittedName>
</protein>